<evidence type="ECO:0000313" key="10">
    <source>
        <dbReference type="EMBL" id="RDX84504.1"/>
    </source>
</evidence>
<evidence type="ECO:0000256" key="3">
    <source>
        <dbReference type="ARBA" id="ARBA00023125"/>
    </source>
</evidence>
<accession>A0A371G1R1</accession>
<dbReference type="AlphaFoldDB" id="A0A371G1R1"/>
<evidence type="ECO:0000256" key="5">
    <source>
        <dbReference type="ARBA" id="ARBA00023163"/>
    </source>
</evidence>
<evidence type="ECO:0000256" key="7">
    <source>
        <dbReference type="ARBA" id="ARBA00024343"/>
    </source>
</evidence>
<evidence type="ECO:0000256" key="2">
    <source>
        <dbReference type="ARBA" id="ARBA00023015"/>
    </source>
</evidence>
<dbReference type="GO" id="GO:0003677">
    <property type="term" value="F:DNA binding"/>
    <property type="evidence" value="ECO:0007669"/>
    <property type="project" value="UniProtKB-KW"/>
</dbReference>
<keyword evidence="3" id="KW-0238">DNA-binding</keyword>
<reference evidence="10" key="1">
    <citation type="submission" date="2018-05" db="EMBL/GenBank/DDBJ databases">
        <title>Draft genome of Mucuna pruriens seed.</title>
        <authorList>
            <person name="Nnadi N.E."/>
            <person name="Vos R."/>
            <person name="Hasami M.H."/>
            <person name="Devisetty U.K."/>
            <person name="Aguiy J.C."/>
        </authorList>
    </citation>
    <scope>NUCLEOTIDE SEQUENCE [LARGE SCALE GENOMIC DNA]</scope>
    <source>
        <strain evidence="10">JCA_2017</strain>
    </source>
</reference>
<keyword evidence="5" id="KW-0804">Transcription</keyword>
<dbReference type="InterPro" id="IPR016177">
    <property type="entry name" value="DNA-bd_dom_sf"/>
</dbReference>
<dbReference type="InterPro" id="IPR036955">
    <property type="entry name" value="AP2/ERF_dom_sf"/>
</dbReference>
<dbReference type="SMART" id="SM00380">
    <property type="entry name" value="AP2"/>
    <property type="match status" value="1"/>
</dbReference>
<dbReference type="OrthoDB" id="1932364at2759"/>
<dbReference type="PANTHER" id="PTHR31985:SF233">
    <property type="entry name" value="ETHYLENE-RESPONSIVE TRANSCRIPTION FACTOR ERF039"/>
    <property type="match status" value="1"/>
</dbReference>
<keyword evidence="4" id="KW-0010">Activator</keyword>
<evidence type="ECO:0000256" key="1">
    <source>
        <dbReference type="ARBA" id="ARBA00004123"/>
    </source>
</evidence>
<comment type="subcellular location">
    <subcellularLocation>
        <location evidence="1">Nucleus</location>
    </subcellularLocation>
</comment>
<evidence type="ECO:0000256" key="8">
    <source>
        <dbReference type="SAM" id="MobiDB-lite"/>
    </source>
</evidence>
<gene>
    <name evidence="10" type="primary">DREB3</name>
    <name evidence="10" type="ORF">CR513_34435</name>
</gene>
<dbReference type="GO" id="GO:0003700">
    <property type="term" value="F:DNA-binding transcription factor activity"/>
    <property type="evidence" value="ECO:0007669"/>
    <property type="project" value="InterPro"/>
</dbReference>
<dbReference type="InterPro" id="IPR001471">
    <property type="entry name" value="AP2/ERF_dom"/>
</dbReference>
<dbReference type="InterPro" id="IPR051032">
    <property type="entry name" value="AP2/ERF_TF_ERF_subfamily"/>
</dbReference>
<comment type="similarity">
    <text evidence="7">Belongs to the AP2/ERF transcription factor family. ERF subfamily.</text>
</comment>
<feature type="domain" description="AP2/ERF" evidence="9">
    <location>
        <begin position="24"/>
        <end position="81"/>
    </location>
</feature>
<dbReference type="GO" id="GO:0005634">
    <property type="term" value="C:nucleus"/>
    <property type="evidence" value="ECO:0007669"/>
    <property type="project" value="UniProtKB-SubCell"/>
</dbReference>
<dbReference type="STRING" id="157652.A0A371G1R1"/>
<dbReference type="Proteomes" id="UP000257109">
    <property type="component" value="Unassembled WGS sequence"/>
</dbReference>
<sequence length="176" mass="19762">MCKAEEEGEAKRGPRKRVREPESAFRGVRKRSWGRYVSEIRLPGQKTRIWLGSFGSAEMAARAYDSAAFFLKGTSASLNFPDLVDSLPRPVSSSRRDIQSAAAKAALHPPPHKTEVEWWDQFGDQDFVSATSFQDVKEAPLISPLRVDSTFGDFSWNQLFDSNDDILMMESTSTLL</sequence>
<evidence type="ECO:0000256" key="6">
    <source>
        <dbReference type="ARBA" id="ARBA00023242"/>
    </source>
</evidence>
<comment type="caution">
    <text evidence="10">The sequence shown here is derived from an EMBL/GenBank/DDBJ whole genome shotgun (WGS) entry which is preliminary data.</text>
</comment>
<proteinExistence type="inferred from homology"/>
<dbReference type="Gene3D" id="3.30.730.10">
    <property type="entry name" value="AP2/ERF domain"/>
    <property type="match status" value="1"/>
</dbReference>
<dbReference type="FunFam" id="3.30.730.10:FF:000001">
    <property type="entry name" value="Ethylene-responsive transcription factor 2"/>
    <property type="match status" value="1"/>
</dbReference>
<name>A0A371G1R1_MUCPR</name>
<evidence type="ECO:0000313" key="11">
    <source>
        <dbReference type="Proteomes" id="UP000257109"/>
    </source>
</evidence>
<organism evidence="10 11">
    <name type="scientific">Mucuna pruriens</name>
    <name type="common">Velvet bean</name>
    <name type="synonym">Dolichos pruriens</name>
    <dbReference type="NCBI Taxonomy" id="157652"/>
    <lineage>
        <taxon>Eukaryota</taxon>
        <taxon>Viridiplantae</taxon>
        <taxon>Streptophyta</taxon>
        <taxon>Embryophyta</taxon>
        <taxon>Tracheophyta</taxon>
        <taxon>Spermatophyta</taxon>
        <taxon>Magnoliopsida</taxon>
        <taxon>eudicotyledons</taxon>
        <taxon>Gunneridae</taxon>
        <taxon>Pentapetalae</taxon>
        <taxon>rosids</taxon>
        <taxon>fabids</taxon>
        <taxon>Fabales</taxon>
        <taxon>Fabaceae</taxon>
        <taxon>Papilionoideae</taxon>
        <taxon>50 kb inversion clade</taxon>
        <taxon>NPAAA clade</taxon>
        <taxon>indigoferoid/millettioid clade</taxon>
        <taxon>Phaseoleae</taxon>
        <taxon>Mucuna</taxon>
    </lineage>
</organism>
<dbReference type="PROSITE" id="PS51032">
    <property type="entry name" value="AP2_ERF"/>
    <property type="match status" value="1"/>
</dbReference>
<dbReference type="PANTHER" id="PTHR31985">
    <property type="entry name" value="ETHYLENE-RESPONSIVE TRANSCRIPTION FACTOR ERF042-RELATED"/>
    <property type="match status" value="1"/>
</dbReference>
<keyword evidence="2" id="KW-0805">Transcription regulation</keyword>
<feature type="non-terminal residue" evidence="10">
    <location>
        <position position="1"/>
    </location>
</feature>
<dbReference type="Pfam" id="PF00847">
    <property type="entry name" value="AP2"/>
    <property type="match status" value="1"/>
</dbReference>
<dbReference type="PRINTS" id="PR00367">
    <property type="entry name" value="ETHRSPELEMNT"/>
</dbReference>
<evidence type="ECO:0000259" key="9">
    <source>
        <dbReference type="PROSITE" id="PS51032"/>
    </source>
</evidence>
<protein>
    <submittedName>
        <fullName evidence="10">Dehydration-responsive element-binding protein 3</fullName>
    </submittedName>
</protein>
<dbReference type="SUPFAM" id="SSF54171">
    <property type="entry name" value="DNA-binding domain"/>
    <property type="match status" value="1"/>
</dbReference>
<dbReference type="EMBL" id="QJKJ01007030">
    <property type="protein sequence ID" value="RDX84504.1"/>
    <property type="molecule type" value="Genomic_DNA"/>
</dbReference>
<keyword evidence="6" id="KW-0539">Nucleus</keyword>
<keyword evidence="11" id="KW-1185">Reference proteome</keyword>
<dbReference type="CDD" id="cd00018">
    <property type="entry name" value="AP2"/>
    <property type="match status" value="1"/>
</dbReference>
<evidence type="ECO:0000256" key="4">
    <source>
        <dbReference type="ARBA" id="ARBA00023159"/>
    </source>
</evidence>
<feature type="region of interest" description="Disordered" evidence="8">
    <location>
        <begin position="1"/>
        <end position="24"/>
    </location>
</feature>